<gene>
    <name evidence="3" type="ORF">N7493_001125</name>
</gene>
<evidence type="ECO:0000256" key="1">
    <source>
        <dbReference type="ARBA" id="ARBA00023002"/>
    </source>
</evidence>
<dbReference type="InterPro" id="IPR016162">
    <property type="entry name" value="Ald_DH_N"/>
</dbReference>
<dbReference type="EMBL" id="JAQJAN010000002">
    <property type="protein sequence ID" value="KAJ5737970.1"/>
    <property type="molecule type" value="Genomic_DNA"/>
</dbReference>
<dbReference type="PANTHER" id="PTHR43353">
    <property type="entry name" value="SUCCINATE-SEMIALDEHYDE DEHYDROGENASE, MITOCHONDRIAL"/>
    <property type="match status" value="1"/>
</dbReference>
<evidence type="ECO:0000259" key="2">
    <source>
        <dbReference type="Pfam" id="PF00171"/>
    </source>
</evidence>
<dbReference type="GO" id="GO:0005737">
    <property type="term" value="C:cytoplasm"/>
    <property type="evidence" value="ECO:0007669"/>
    <property type="project" value="TreeGrafter"/>
</dbReference>
<dbReference type="PANTHER" id="PTHR43353:SF11">
    <property type="entry name" value="SUCCINATE SEMIALDEHYDE DEHYDROGENASE (EUROFUNG)"/>
    <property type="match status" value="1"/>
</dbReference>
<protein>
    <recommendedName>
        <fullName evidence="2">Aldehyde dehydrogenase domain-containing protein</fullName>
    </recommendedName>
</protein>
<reference evidence="3" key="1">
    <citation type="journal article" date="2023" name="IMA Fungus">
        <title>Comparative genomic study of the Penicillium genus elucidates a diverse pangenome and 15 lateral gene transfer events.</title>
        <authorList>
            <person name="Petersen C."/>
            <person name="Sorensen T."/>
            <person name="Nielsen M.R."/>
            <person name="Sondergaard T.E."/>
            <person name="Sorensen J.L."/>
            <person name="Fitzpatrick D.A."/>
            <person name="Frisvad J.C."/>
            <person name="Nielsen K.L."/>
        </authorList>
    </citation>
    <scope>NUCLEOTIDE SEQUENCE</scope>
    <source>
        <strain evidence="3">IBT 17514</strain>
    </source>
</reference>
<dbReference type="Proteomes" id="UP001215712">
    <property type="component" value="Unassembled WGS sequence"/>
</dbReference>
<keyword evidence="4" id="KW-1185">Reference proteome</keyword>
<feature type="domain" description="Aldehyde dehydrogenase" evidence="2">
    <location>
        <begin position="9"/>
        <end position="148"/>
    </location>
</feature>
<evidence type="ECO:0000313" key="3">
    <source>
        <dbReference type="EMBL" id="KAJ5737970.1"/>
    </source>
</evidence>
<reference evidence="3" key="2">
    <citation type="submission" date="2023-01" db="EMBL/GenBank/DDBJ databases">
        <authorList>
            <person name="Petersen C."/>
        </authorList>
    </citation>
    <scope>NUCLEOTIDE SEQUENCE</scope>
    <source>
        <strain evidence="3">IBT 17514</strain>
    </source>
</reference>
<keyword evidence="1" id="KW-0560">Oxidoreductase</keyword>
<proteinExistence type="predicted"/>
<dbReference type="Gene3D" id="3.40.309.10">
    <property type="entry name" value="Aldehyde Dehydrogenase, Chain A, domain 2"/>
    <property type="match status" value="1"/>
</dbReference>
<dbReference type="GO" id="GO:0004777">
    <property type="term" value="F:succinate-semialdehyde dehydrogenase (NAD+) activity"/>
    <property type="evidence" value="ECO:0007669"/>
    <property type="project" value="TreeGrafter"/>
</dbReference>
<dbReference type="InterPro" id="IPR016163">
    <property type="entry name" value="Ald_DH_C"/>
</dbReference>
<organism evidence="3 4">
    <name type="scientific">Penicillium malachiteum</name>
    <dbReference type="NCBI Taxonomy" id="1324776"/>
    <lineage>
        <taxon>Eukaryota</taxon>
        <taxon>Fungi</taxon>
        <taxon>Dikarya</taxon>
        <taxon>Ascomycota</taxon>
        <taxon>Pezizomycotina</taxon>
        <taxon>Eurotiomycetes</taxon>
        <taxon>Eurotiomycetidae</taxon>
        <taxon>Eurotiales</taxon>
        <taxon>Aspergillaceae</taxon>
        <taxon>Penicillium</taxon>
    </lineage>
</organism>
<name>A0AAD6MZJ2_9EURO</name>
<dbReference type="SUPFAM" id="SSF53720">
    <property type="entry name" value="ALDH-like"/>
    <property type="match status" value="1"/>
</dbReference>
<sequence>MTRMDTHPVPEHVQDAVNKNAGILLGGNSLPSVGKNFHELTILGNVDDSMKIATEETFGPVAALAKFSTEEEVIARANNCEVGLTSYLMTSDLGKAHRVSERLKFGMVAINAGVISDSAAPFDGVKHSGMGREGSKYGIDDYVNIKMIVTGGINTCYKSSL</sequence>
<dbReference type="InterPro" id="IPR016161">
    <property type="entry name" value="Ald_DH/histidinol_DH"/>
</dbReference>
<dbReference type="InterPro" id="IPR015590">
    <property type="entry name" value="Aldehyde_DH_dom"/>
</dbReference>
<dbReference type="Pfam" id="PF00171">
    <property type="entry name" value="Aldedh"/>
    <property type="match status" value="1"/>
</dbReference>
<comment type="caution">
    <text evidence="3">The sequence shown here is derived from an EMBL/GenBank/DDBJ whole genome shotgun (WGS) entry which is preliminary data.</text>
</comment>
<dbReference type="GO" id="GO:0009450">
    <property type="term" value="P:gamma-aminobutyric acid catabolic process"/>
    <property type="evidence" value="ECO:0007669"/>
    <property type="project" value="TreeGrafter"/>
</dbReference>
<dbReference type="InterPro" id="IPR050740">
    <property type="entry name" value="Aldehyde_DH_Superfamily"/>
</dbReference>
<dbReference type="AlphaFoldDB" id="A0AAD6MZJ2"/>
<evidence type="ECO:0000313" key="4">
    <source>
        <dbReference type="Proteomes" id="UP001215712"/>
    </source>
</evidence>
<accession>A0AAD6MZJ2</accession>
<dbReference type="Gene3D" id="3.40.605.10">
    <property type="entry name" value="Aldehyde Dehydrogenase, Chain A, domain 1"/>
    <property type="match status" value="1"/>
</dbReference>